<sequence length="62" mass="6766">MSLTKWFLTVAVSGSLTFTAVTSPKQFPSLAVVGLPLLSQILENRLDKGCSKDDKNNEAKLR</sequence>
<name>A0A846HCH2_9CYAN</name>
<dbReference type="Proteomes" id="UP000031549">
    <property type="component" value="Unassembled WGS sequence"/>
</dbReference>
<proteinExistence type="predicted"/>
<evidence type="ECO:0000313" key="1">
    <source>
        <dbReference type="EMBL" id="NEU75247.1"/>
    </source>
</evidence>
<comment type="caution">
    <text evidence="1">The sequence shown here is derived from an EMBL/GenBank/DDBJ whole genome shotgun (WGS) entry which is preliminary data.</text>
</comment>
<reference evidence="1 2" key="1">
    <citation type="journal article" date="2015" name="Genome Announc.">
        <title>Draft Genome Sequence of Cyanobacterium Hassallia byssoidea Strain VB512170, Isolated from Monuments in India.</title>
        <authorList>
            <person name="Singh D."/>
            <person name="Chandrababunaidu M.M."/>
            <person name="Panda A."/>
            <person name="Sen D."/>
            <person name="Bhattacharyya S."/>
            <person name="Adhikary S.P."/>
            <person name="Tripathy S."/>
        </authorList>
    </citation>
    <scope>NUCLEOTIDE SEQUENCE [LARGE SCALE GENOMIC DNA]</scope>
    <source>
        <strain evidence="1 2">VB512170</strain>
    </source>
</reference>
<protein>
    <submittedName>
        <fullName evidence="1">Uncharacterized protein</fullName>
    </submittedName>
</protein>
<dbReference type="AlphaFoldDB" id="A0A846HCH2"/>
<dbReference type="EMBL" id="JTCM02000063">
    <property type="protein sequence ID" value="NEU75247.1"/>
    <property type="molecule type" value="Genomic_DNA"/>
</dbReference>
<evidence type="ECO:0000313" key="2">
    <source>
        <dbReference type="Proteomes" id="UP000031549"/>
    </source>
</evidence>
<keyword evidence="2" id="KW-1185">Reference proteome</keyword>
<organism evidence="1 2">
    <name type="scientific">Hassallia byssoidea VB512170</name>
    <dbReference type="NCBI Taxonomy" id="1304833"/>
    <lineage>
        <taxon>Bacteria</taxon>
        <taxon>Bacillati</taxon>
        <taxon>Cyanobacteriota</taxon>
        <taxon>Cyanophyceae</taxon>
        <taxon>Nostocales</taxon>
        <taxon>Tolypothrichaceae</taxon>
        <taxon>Hassallia</taxon>
    </lineage>
</organism>
<accession>A0A846HCH2</accession>
<dbReference type="RefSeq" id="WP_163519101.1">
    <property type="nucleotide sequence ID" value="NZ_JTCM02000063.1"/>
</dbReference>
<gene>
    <name evidence="1" type="ORF">PI95_022470</name>
</gene>